<evidence type="ECO:0000256" key="3">
    <source>
        <dbReference type="ARBA" id="ARBA00022692"/>
    </source>
</evidence>
<dbReference type="PROSITE" id="PS51257">
    <property type="entry name" value="PROKAR_LIPOPROTEIN"/>
    <property type="match status" value="1"/>
</dbReference>
<dbReference type="HOGENOM" id="CLU_336026_0_0_1"/>
<feature type="transmembrane region" description="Helical" evidence="7">
    <location>
        <begin position="608"/>
        <end position="629"/>
    </location>
</feature>
<dbReference type="Pfam" id="PF01925">
    <property type="entry name" value="TauE"/>
    <property type="match status" value="3"/>
</dbReference>
<accession>A0A0D9X7I3</accession>
<protein>
    <submittedName>
        <fullName evidence="9">Uncharacterized protein</fullName>
    </submittedName>
</protein>
<feature type="transmembrane region" description="Helical" evidence="7">
    <location>
        <begin position="329"/>
        <end position="355"/>
    </location>
</feature>
<feature type="transmembrane region" description="Helical" evidence="7">
    <location>
        <begin position="284"/>
        <end position="308"/>
    </location>
</feature>
<evidence type="ECO:0000256" key="6">
    <source>
        <dbReference type="SAM" id="MobiDB-lite"/>
    </source>
</evidence>
<feature type="transmembrane region" description="Helical" evidence="7">
    <location>
        <begin position="701"/>
        <end position="721"/>
    </location>
</feature>
<keyword evidence="4 7" id="KW-1133">Transmembrane helix</keyword>
<reference evidence="9" key="3">
    <citation type="submission" date="2015-04" db="UniProtKB">
        <authorList>
            <consortium name="EnsemblPlants"/>
        </authorList>
    </citation>
    <scope>IDENTIFICATION</scope>
</reference>
<dbReference type="EnsemblPlants" id="LPERR08G11130.1">
    <property type="protein sequence ID" value="LPERR08G11130.1"/>
    <property type="gene ID" value="LPERR08G11130"/>
</dbReference>
<feature type="transmembrane region" description="Helical" evidence="7">
    <location>
        <begin position="741"/>
        <end position="760"/>
    </location>
</feature>
<keyword evidence="3 7" id="KW-0812">Transmembrane</keyword>
<sequence length="894" mass="97634">MGMKWQHAVPALAVACAATAAAVAADRGLSFAGGAAVAGRPEVEVSYLRKVAANFLWQSGESSDHHVWPPMEFGWRIVLGTFVGFIGAAFGSIGGVGGGGFFLPMLTLIIGFDAKSSVAISKCMIMGAAVSTVYCNLKRKHPTLDMPVIDYDLALLIQPMLMLGISIGVIFNVIFPDWLVTVLFIILCLGTSTKAFLKGIEIWKKETIIKREAAKHSEQTSEEQEYRPLTTGPDTTAGSKTPSDEAVSILQNVYWKEFALLSFVWIAFLVLQVTKNYMPTCSTWYWVLNLLQIPVSVGVTMYEGFGLMQGRRVISSNGNNQTNIKFYQLLMYCFFGIAAGVVAGLLGVGGGSILGPMFLDLGAPPQVASATATFSMMFSSSMSAVEYYFLDRFPVPYALFFTIAAFFSAIVGQRTVTKVINWLGRASIIIFTLSITIFISTIPLGGIGISNWIGKIKRHEYMGFENICKCSNGCIWPMSYRGSRSPAAGQPEELRSYVRKVARLLGQSGENSYHHVWPPMEFGWRIVLGSFVGFIGAAFGSIGGVGGGGFFVPMLTLIIGFDPKSSVAISKCMIMGAAVSTVYCNLKLKHPTLDMPVIDYDLALLIQPMLMLGISIGVIFNVIFPGWLVTGIETWKKETIIKRTTAHIGYDGEAESKTHSDEAVSILKNVYWKEFGLLAFVWITFLVLQVTKNYMPTCSTWFWVLNLLQIPVSVGVTMIDAGEEGHIIKRKSENQSKFHQLLMYCLFAIAAGVITGLLGVGGGSVMGPMFLDLGIHPQVASATATFSMMFSSSMSAVEYYFLDRFPVPYAVFFTIVAFISAIVSQLILRKMINWLGRASLLIFTLSIMIFISTILLLLGGIGISNWIGGIKRHEYMGFENICNGHSLVTAVTTN</sequence>
<feature type="transmembrane region" description="Helical" evidence="7">
    <location>
        <begin position="178"/>
        <end position="197"/>
    </location>
</feature>
<dbReference type="Proteomes" id="UP000032180">
    <property type="component" value="Chromosome 8"/>
</dbReference>
<keyword evidence="10" id="KW-1185">Reference proteome</keyword>
<dbReference type="GO" id="GO:0031464">
    <property type="term" value="C:Cul4A-RING E3 ubiquitin ligase complex"/>
    <property type="evidence" value="ECO:0007669"/>
    <property type="project" value="TreeGrafter"/>
</dbReference>
<dbReference type="Gramene" id="LPERR08G11130.1">
    <property type="protein sequence ID" value="LPERR08G11130.1"/>
    <property type="gene ID" value="LPERR08G11130"/>
</dbReference>
<evidence type="ECO:0000313" key="9">
    <source>
        <dbReference type="EnsemblPlants" id="LPERR08G11130.1"/>
    </source>
</evidence>
<dbReference type="GO" id="GO:0016020">
    <property type="term" value="C:membrane"/>
    <property type="evidence" value="ECO:0007669"/>
    <property type="project" value="UniProtKB-SubCell"/>
</dbReference>
<dbReference type="PANTHER" id="PTHR14255">
    <property type="entry name" value="CEREBLON"/>
    <property type="match status" value="1"/>
</dbReference>
<evidence type="ECO:0000256" key="7">
    <source>
        <dbReference type="SAM" id="Phobius"/>
    </source>
</evidence>
<feature type="transmembrane region" description="Helical" evidence="7">
    <location>
        <begin position="428"/>
        <end position="453"/>
    </location>
</feature>
<evidence type="ECO:0000256" key="5">
    <source>
        <dbReference type="ARBA" id="ARBA00023136"/>
    </source>
</evidence>
<feature type="chain" id="PRO_5002350057" evidence="8">
    <location>
        <begin position="26"/>
        <end position="894"/>
    </location>
</feature>
<feature type="transmembrane region" description="Helical" evidence="7">
    <location>
        <begin position="149"/>
        <end position="172"/>
    </location>
</feature>
<feature type="transmembrane region" description="Helical" evidence="7">
    <location>
        <begin position="367"/>
        <end position="390"/>
    </location>
</feature>
<comment type="similarity">
    <text evidence="2">Belongs to the 4-toluene sulfonate uptake permease (TSUP) (TC 2.A.102) family.</text>
</comment>
<keyword evidence="5 7" id="KW-0472">Membrane</keyword>
<evidence type="ECO:0000256" key="2">
    <source>
        <dbReference type="ARBA" id="ARBA00009142"/>
    </source>
</evidence>
<feature type="transmembrane region" description="Helical" evidence="7">
    <location>
        <begin position="840"/>
        <end position="867"/>
    </location>
</feature>
<feature type="transmembrane region" description="Helical" evidence="7">
    <location>
        <begin position="118"/>
        <end position="137"/>
    </location>
</feature>
<name>A0A0D9X7I3_9ORYZ</name>
<reference evidence="9 10" key="1">
    <citation type="submission" date="2012-08" db="EMBL/GenBank/DDBJ databases">
        <title>Oryza genome evolution.</title>
        <authorList>
            <person name="Wing R.A."/>
        </authorList>
    </citation>
    <scope>NUCLEOTIDE SEQUENCE</scope>
</reference>
<proteinExistence type="inferred from homology"/>
<feature type="signal peptide" evidence="8">
    <location>
        <begin position="1"/>
        <end position="25"/>
    </location>
</feature>
<feature type="compositionally biased region" description="Polar residues" evidence="6">
    <location>
        <begin position="232"/>
        <end position="241"/>
    </location>
</feature>
<evidence type="ECO:0000256" key="8">
    <source>
        <dbReference type="SAM" id="SignalP"/>
    </source>
</evidence>
<feature type="transmembrane region" description="Helical" evidence="7">
    <location>
        <begin position="258"/>
        <end position="278"/>
    </location>
</feature>
<evidence type="ECO:0000313" key="10">
    <source>
        <dbReference type="Proteomes" id="UP000032180"/>
    </source>
</evidence>
<dbReference type="STRING" id="77586.A0A0D9X7I3"/>
<evidence type="ECO:0000256" key="1">
    <source>
        <dbReference type="ARBA" id="ARBA00004141"/>
    </source>
</evidence>
<dbReference type="PANTHER" id="PTHR14255:SF1">
    <property type="entry name" value="SULFITE EXPORTER TAUE_SAFE FAMILY PROTEIN 3"/>
    <property type="match status" value="1"/>
</dbReference>
<dbReference type="AlphaFoldDB" id="A0A0D9X7I3"/>
<dbReference type="GO" id="GO:0016567">
    <property type="term" value="P:protein ubiquitination"/>
    <property type="evidence" value="ECO:0007669"/>
    <property type="project" value="TreeGrafter"/>
</dbReference>
<dbReference type="eggNOG" id="ENOG502QS2K">
    <property type="taxonomic scope" value="Eukaryota"/>
</dbReference>
<dbReference type="InterPro" id="IPR002781">
    <property type="entry name" value="TM_pro_TauE-like"/>
</dbReference>
<feature type="transmembrane region" description="Helical" evidence="7">
    <location>
        <begin position="809"/>
        <end position="828"/>
    </location>
</feature>
<evidence type="ECO:0000256" key="4">
    <source>
        <dbReference type="ARBA" id="ARBA00022989"/>
    </source>
</evidence>
<feature type="region of interest" description="Disordered" evidence="6">
    <location>
        <begin position="214"/>
        <end position="242"/>
    </location>
</feature>
<reference evidence="10" key="2">
    <citation type="submission" date="2013-12" db="EMBL/GenBank/DDBJ databases">
        <authorList>
            <person name="Yu Y."/>
            <person name="Lee S."/>
            <person name="de Baynast K."/>
            <person name="Wissotski M."/>
            <person name="Liu L."/>
            <person name="Talag J."/>
            <person name="Goicoechea J."/>
            <person name="Angelova A."/>
            <person name="Jetty R."/>
            <person name="Kudrna D."/>
            <person name="Golser W."/>
            <person name="Rivera L."/>
            <person name="Zhang J."/>
            <person name="Wing R."/>
        </authorList>
    </citation>
    <scope>NUCLEOTIDE SEQUENCE</scope>
</reference>
<keyword evidence="8" id="KW-0732">Signal</keyword>
<comment type="subcellular location">
    <subcellularLocation>
        <location evidence="1">Membrane</location>
        <topology evidence="1">Multi-pass membrane protein</topology>
    </subcellularLocation>
</comment>
<feature type="transmembrane region" description="Helical" evidence="7">
    <location>
        <begin position="675"/>
        <end position="695"/>
    </location>
</feature>
<feature type="transmembrane region" description="Helical" evidence="7">
    <location>
        <begin position="397"/>
        <end position="416"/>
    </location>
</feature>
<organism evidence="9 10">
    <name type="scientific">Leersia perrieri</name>
    <dbReference type="NCBI Taxonomy" id="77586"/>
    <lineage>
        <taxon>Eukaryota</taxon>
        <taxon>Viridiplantae</taxon>
        <taxon>Streptophyta</taxon>
        <taxon>Embryophyta</taxon>
        <taxon>Tracheophyta</taxon>
        <taxon>Spermatophyta</taxon>
        <taxon>Magnoliopsida</taxon>
        <taxon>Liliopsida</taxon>
        <taxon>Poales</taxon>
        <taxon>Poaceae</taxon>
        <taxon>BOP clade</taxon>
        <taxon>Oryzoideae</taxon>
        <taxon>Oryzeae</taxon>
        <taxon>Oryzinae</taxon>
        <taxon>Leersia</taxon>
    </lineage>
</organism>